<feature type="region of interest" description="Disordered" evidence="8">
    <location>
        <begin position="240"/>
        <end position="437"/>
    </location>
</feature>
<evidence type="ECO:0000256" key="2">
    <source>
        <dbReference type="ARBA" id="ARBA00022525"/>
    </source>
</evidence>
<dbReference type="PROSITE" id="PS51461">
    <property type="entry name" value="NC1_FIB"/>
    <property type="match status" value="1"/>
</dbReference>
<dbReference type="InterPro" id="IPR048257">
    <property type="entry name" value="DUF4590"/>
</dbReference>
<evidence type="ECO:0000256" key="4">
    <source>
        <dbReference type="ARBA" id="ARBA00022729"/>
    </source>
</evidence>
<keyword evidence="5" id="KW-0677">Repeat</keyword>
<evidence type="ECO:0000256" key="1">
    <source>
        <dbReference type="ARBA" id="ARBA00004498"/>
    </source>
</evidence>
<feature type="compositionally biased region" description="Gly residues" evidence="8">
    <location>
        <begin position="1496"/>
        <end position="1505"/>
    </location>
</feature>
<evidence type="ECO:0000259" key="9">
    <source>
        <dbReference type="PROSITE" id="PS51461"/>
    </source>
</evidence>
<dbReference type="GO" id="GO:0030198">
    <property type="term" value="P:extracellular matrix organization"/>
    <property type="evidence" value="ECO:0007669"/>
    <property type="project" value="TreeGrafter"/>
</dbReference>
<dbReference type="Gene3D" id="2.60.120.200">
    <property type="match status" value="1"/>
</dbReference>
<dbReference type="PANTHER" id="PTHR24023">
    <property type="entry name" value="COLLAGEN ALPHA"/>
    <property type="match status" value="1"/>
</dbReference>
<feature type="compositionally biased region" description="Basic and acidic residues" evidence="8">
    <location>
        <begin position="1771"/>
        <end position="1783"/>
    </location>
</feature>
<evidence type="ECO:0000256" key="3">
    <source>
        <dbReference type="ARBA" id="ARBA00022530"/>
    </source>
</evidence>
<feature type="compositionally biased region" description="Low complexity" evidence="8">
    <location>
        <begin position="2017"/>
        <end position="2035"/>
    </location>
</feature>
<dbReference type="RefSeq" id="XP_038854439.1">
    <property type="nucleotide sequence ID" value="XM_038998511.1"/>
</dbReference>
<dbReference type="SMART" id="SM00038">
    <property type="entry name" value="COLFI"/>
    <property type="match status" value="1"/>
</dbReference>
<feature type="domain" description="Fibrillar collagen NC1" evidence="9">
    <location>
        <begin position="2102"/>
        <end position="2302"/>
    </location>
</feature>
<dbReference type="Pfam" id="PF01410">
    <property type="entry name" value="COLFI"/>
    <property type="match status" value="2"/>
</dbReference>
<evidence type="ECO:0000256" key="8">
    <source>
        <dbReference type="SAM" id="MobiDB-lite"/>
    </source>
</evidence>
<feature type="region of interest" description="Disordered" evidence="8">
    <location>
        <begin position="1601"/>
        <end position="2061"/>
    </location>
</feature>
<dbReference type="GO" id="GO:0031012">
    <property type="term" value="C:extracellular matrix"/>
    <property type="evidence" value="ECO:0007669"/>
    <property type="project" value="TreeGrafter"/>
</dbReference>
<evidence type="ECO:0000313" key="10">
    <source>
        <dbReference type="Proteomes" id="UP000808372"/>
    </source>
</evidence>
<feature type="region of interest" description="Disordered" evidence="8">
    <location>
        <begin position="1449"/>
        <end position="1588"/>
    </location>
</feature>
<protein>
    <submittedName>
        <fullName evidence="11">Collagen alpha-1(XXVII) chain B-like</fullName>
    </submittedName>
</protein>
<keyword evidence="4" id="KW-0732">Signal</keyword>
<dbReference type="Pfam" id="PF01391">
    <property type="entry name" value="Collagen"/>
    <property type="match status" value="6"/>
</dbReference>
<dbReference type="GO" id="GO:0005615">
    <property type="term" value="C:extracellular space"/>
    <property type="evidence" value="ECO:0007669"/>
    <property type="project" value="TreeGrafter"/>
</dbReference>
<keyword evidence="6" id="KW-0176">Collagen</keyword>
<feature type="compositionally biased region" description="Basic and acidic residues" evidence="8">
    <location>
        <begin position="1795"/>
        <end position="1805"/>
    </location>
</feature>
<feature type="compositionally biased region" description="Basic and acidic residues" evidence="8">
    <location>
        <begin position="424"/>
        <end position="433"/>
    </location>
</feature>
<dbReference type="InterPro" id="IPR013320">
    <property type="entry name" value="ConA-like_dom_sf"/>
</dbReference>
<feature type="compositionally biased region" description="Basic and acidic residues" evidence="8">
    <location>
        <begin position="1686"/>
        <end position="1704"/>
    </location>
</feature>
<dbReference type="GeneID" id="120051593"/>
<keyword evidence="10" id="KW-1185">Reference proteome</keyword>
<dbReference type="InterPro" id="IPR032675">
    <property type="entry name" value="LRR_dom_sf"/>
</dbReference>
<feature type="region of interest" description="Disordered" evidence="8">
    <location>
        <begin position="1214"/>
        <end position="1268"/>
    </location>
</feature>
<dbReference type="Gene3D" id="2.60.120.1000">
    <property type="match status" value="2"/>
</dbReference>
<feature type="compositionally biased region" description="Basic residues" evidence="8">
    <location>
        <begin position="263"/>
        <end position="272"/>
    </location>
</feature>
<dbReference type="Proteomes" id="UP000808372">
    <property type="component" value="Chromosome 1"/>
</dbReference>
<accession>A0A8U0UI15</accession>
<feature type="compositionally biased region" description="Low complexity" evidence="8">
    <location>
        <begin position="1963"/>
        <end position="1973"/>
    </location>
</feature>
<feature type="compositionally biased region" description="Basic and acidic residues" evidence="8">
    <location>
        <begin position="1891"/>
        <end position="1904"/>
    </location>
</feature>
<dbReference type="GO" id="GO:0005581">
    <property type="term" value="C:collagen trimer"/>
    <property type="evidence" value="ECO:0007669"/>
    <property type="project" value="UniProtKB-KW"/>
</dbReference>
<organism evidence="10 11">
    <name type="scientific">Salvelinus namaycush</name>
    <name type="common">Lake trout</name>
    <name type="synonym">Salmo namaycush</name>
    <dbReference type="NCBI Taxonomy" id="8040"/>
    <lineage>
        <taxon>Eukaryota</taxon>
        <taxon>Metazoa</taxon>
        <taxon>Chordata</taxon>
        <taxon>Craniata</taxon>
        <taxon>Vertebrata</taxon>
        <taxon>Euteleostomi</taxon>
        <taxon>Actinopterygii</taxon>
        <taxon>Neopterygii</taxon>
        <taxon>Teleostei</taxon>
        <taxon>Protacanthopterygii</taxon>
        <taxon>Salmoniformes</taxon>
        <taxon>Salmonidae</taxon>
        <taxon>Salmoninae</taxon>
        <taxon>Salvelinus</taxon>
    </lineage>
</organism>
<dbReference type="Pfam" id="PF15257">
    <property type="entry name" value="DUF4590"/>
    <property type="match status" value="1"/>
</dbReference>
<feature type="compositionally biased region" description="Pro residues" evidence="8">
    <location>
        <begin position="1119"/>
        <end position="1132"/>
    </location>
</feature>
<comment type="subcellular location">
    <subcellularLocation>
        <location evidence="1">Secreted</location>
        <location evidence="1">Extracellular space</location>
        <location evidence="1">Extracellular matrix</location>
    </subcellularLocation>
</comment>
<dbReference type="InterPro" id="IPR050149">
    <property type="entry name" value="Collagen_superfamily"/>
</dbReference>
<proteinExistence type="predicted"/>
<dbReference type="InterPro" id="IPR048287">
    <property type="entry name" value="TSPN-like_N"/>
</dbReference>
<evidence type="ECO:0000256" key="7">
    <source>
        <dbReference type="ARBA" id="ARBA00023180"/>
    </source>
</evidence>
<evidence type="ECO:0000256" key="5">
    <source>
        <dbReference type="ARBA" id="ARBA00022737"/>
    </source>
</evidence>
<dbReference type="GO" id="GO:0030020">
    <property type="term" value="F:extracellular matrix structural constituent conferring tensile strength"/>
    <property type="evidence" value="ECO:0007669"/>
    <property type="project" value="TreeGrafter"/>
</dbReference>
<dbReference type="InterPro" id="IPR008160">
    <property type="entry name" value="Collagen"/>
</dbReference>
<keyword evidence="7" id="KW-0325">Glycoprotein</keyword>
<keyword evidence="2" id="KW-0964">Secreted</keyword>
<feature type="compositionally biased region" description="Polar residues" evidence="8">
    <location>
        <begin position="953"/>
        <end position="969"/>
    </location>
</feature>
<dbReference type="SUPFAM" id="SSF52047">
    <property type="entry name" value="RNI-like"/>
    <property type="match status" value="1"/>
</dbReference>
<dbReference type="SMART" id="SM00210">
    <property type="entry name" value="TSPN"/>
    <property type="match status" value="1"/>
</dbReference>
<dbReference type="FunFam" id="2.60.120.1000:FF:000003">
    <property type="entry name" value="Collagen alpha-1(XXVII) chain B"/>
    <property type="match status" value="1"/>
</dbReference>
<feature type="region of interest" description="Disordered" evidence="8">
    <location>
        <begin position="1284"/>
        <end position="1433"/>
    </location>
</feature>
<sequence>MELYQKESVRWMRRHSQSLLQDLFYMGVQAGDRDTPLNKPVAHPGVGGTGHVYLPAITAKASSLASVRGSLSASCPYLYSKRRGSFSSIGSQRTADYNKNKQSNLKALKEAKRSNVTVTMTYLGSLGHLGSAGSQQDELKVLQQICGGENICVFKGLVQPGEQFQWVSQRHRGYPFSGTMYVNSLVAARISSCCEYRYALGFQQGKKSCFRLTWLAGGMPCYRCTSFRNKYSSYQQLNNGTQENLSLPPDQNPGNAKPEAKPKKAVRRRTRKNLKDGSTGSCSTDTEDPACTNVKENVKARKPKRRKSQSHQTKDSKDTAKAPANHRDVSKALVNEREDSKGSGFTGEYEDLSLSGPENRTHQKKTRQVKKTPEKDKDNAKTPQKESNNRVNISVLERRRLEKKLSSCPNPSGSDVELSEESDSALHPDRQPGDQDGAVLNTIQTHISTIEQDLQAQLDVMMQMLNTSDEVEQLVLRNTGLTDALLQSLAATLKRSPSEVTFLNLNLNHLGPQGAHILLDLLGAKPQVKGLLGTLYPFSLLELDIGGNGLSSNGLRMLTSYMRLHSRLQYLGLARTTGADLEAWRELFDSLKGNATLSHIILDESNLGDQGARLFADTLRANQSLRQVDLDNNGIDVDVLQQLGLTGTRTGGGSSSSGARAAPQGVIPFKSGVILTQRARIQAPLSSILPTASYPTTNLSLILSLSSHRINSAFLFTVLSKRKRLQLGVQFIPGKVLVYVGQKDFVHFDYDVHNGLWHSLALDIRGQRVSLYTSCGKTSVHADLHSKKEEALDPEGSFLLGKRAQNSVQFEGAICQFDIYPSAKAAHNYCKYIKKHCREADTYRPVNLPPLLPLIPSNPNFTVTLNTPLLSTEVTRKVQSPSLVLTGDRTRTKLVVPTNRPTVAPTLSVRESFVTPKSGTMSLSLPATVAPTMARPGLEHPLVAKTQTVTVPLRTSGTQTSPKPTSRGDSSAKKSMAVEPGVKTPKPTGSRLAAAPTLYTTARPLKKKPDLQTTAASKQGSSSNSNTSILYIQRKQLTVLAAKKPEPRVTSVEAVKPTLFISVTPPATDGFQTWDLEPTQFSLLAGPGPPGLKGEPGPVGLQGPPGKPGMPGKSGSRGPPGPHGNPGHPGPPGLKGRKGDPGLSPGRAPKGERGQKGHPGPPGLPGDSGERGAHGSPGAKGYPGRQGLPGPFGIMGPKGVRGFIGIAGLFGLPGPDGERGIPGVRGKKGKMGRPGFPGDFGERGPPGPDGNPGELGAPGPNGVPGLIGDMGPVGMMGLPGPCGLKGVPGNPGEPGLKGDKGEVGLPGEQGENGFQGDKGIQGSPGLLGIQGKPGQQGVTGDQGPDGIPGPPGQEGFPGDIGPPGHNGPEGPKGKPGNRGLLGPRGTAGLEGDEGPLGPPGPTGPEGRPGRHGFPGETGTEGLKGETGITGEVGKLGERGLVGFIGPIGETGLAGEKGDRGEMGLPGPPGEKGAMGHPGTPGECGPSGPLGIPGQAGSRGLGGIRGLKGRRGPRGPDGPAGEKGSVGGKGPDGPPGKFGFPGEMGNIGEPGEAGPKGFPGRQGLSGPPGAKGIAGELGPAGPPGTMGPLGEMGLKGPLGKVGEWGLPGEPGEKGSLGPAGNLGEQGLIGQRGEMGIDGEAGQSGPDGPKGEKGDMGPEGGKGERGEIGLKGKEGSPGPPGLVGSRGQEGKPGKFGERGKPGEKGSKGHMGHLGETGPIGEQGEAGFVGPKGSRGTIGPVGSPGRMGQQGEPGMPGYEGHTGRQGPLGPPGPKGEKGEQGEDSKVEGPPGPQGDRGPTGDRGDRGEPGDPGYLGQQGVDGERGKAGATGLPGHPGSRGIQGPKGSKGDQGQKGKWGKQGESGTKGPLGPEGHPGPKGVVGREGLEGQPGMDGHPGKDGDKGVKGEQGDDGEFGIIGKAGKHGKTGVPGLPGDQGLFGSKGERGLPGQTGPSGKRGHIGGMGLPGKQGHQGPKGQPGDTGESGYPGVLGMFGPKGPPGDLGPAGIQGPKGPHGLMGNVGAIGPVGIIGPSGSPGPQGDKGSRGETGVQGPRGLPGPRGPPGLPGSLTFRKEAIGAAFQVIIDSHAALRSESYHVVDLPMLDHQGTEIFKTLHYLSTLIQSLKNPLGTRDNPARICRDLKDCEQRMNDGTYWIDPNLGCSADTIEVTCNFSSGGQTCLKPITVSKLEIGVGRIQMNFLHLLSSEAMQHVTIHCLNVPVWANSSSLEPSPTAVRFKAWSGDMIQAGGLLEPHIVRDDCWIKDGHWHQTHFIFQTQDPNLLPILDVYNLPATEPGSHYHLEVGPVCFL</sequence>
<dbReference type="Gene3D" id="3.80.10.10">
    <property type="entry name" value="Ribonuclease Inhibitor"/>
    <property type="match status" value="1"/>
</dbReference>
<reference evidence="11" key="1">
    <citation type="submission" date="2025-08" db="UniProtKB">
        <authorList>
            <consortium name="RefSeq"/>
        </authorList>
    </citation>
    <scope>IDENTIFICATION</scope>
    <source>
        <tissue evidence="11">White muscle</tissue>
    </source>
</reference>
<dbReference type="FunFam" id="2.60.120.200:FF:000085">
    <property type="entry name" value="collagen alpha-1(XXVII) chain isoform X1"/>
    <property type="match status" value="1"/>
</dbReference>
<dbReference type="PANTHER" id="PTHR24023:SF1112">
    <property type="entry name" value="COL_CUTICLE_N DOMAIN-CONTAINING PROTEIN-RELATED"/>
    <property type="match status" value="1"/>
</dbReference>
<feature type="region of interest" description="Disordered" evidence="8">
    <location>
        <begin position="1080"/>
        <end position="1193"/>
    </location>
</feature>
<feature type="compositionally biased region" description="Basic and acidic residues" evidence="8">
    <location>
        <begin position="1647"/>
        <end position="1672"/>
    </location>
</feature>
<dbReference type="KEGG" id="snh:120051593"/>
<feature type="compositionally biased region" description="Low complexity" evidence="8">
    <location>
        <begin position="1092"/>
        <end position="1117"/>
    </location>
</feature>
<keyword evidence="3" id="KW-0272">Extracellular matrix</keyword>
<feature type="compositionally biased region" description="Polar residues" evidence="8">
    <location>
        <begin position="1011"/>
        <end position="1020"/>
    </location>
</feature>
<name>A0A8U0UI15_SALNM</name>
<feature type="compositionally biased region" description="Basic and acidic residues" evidence="8">
    <location>
        <begin position="396"/>
        <end position="405"/>
    </location>
</feature>
<evidence type="ECO:0000256" key="6">
    <source>
        <dbReference type="ARBA" id="ARBA00023119"/>
    </source>
</evidence>
<gene>
    <name evidence="11" type="primary">LOC120051593</name>
</gene>
<dbReference type="SMART" id="SM00368">
    <property type="entry name" value="LRR_RI"/>
    <property type="match status" value="3"/>
</dbReference>
<evidence type="ECO:0000313" key="11">
    <source>
        <dbReference type="RefSeq" id="XP_038854439.1"/>
    </source>
</evidence>
<feature type="compositionally biased region" description="Low complexity" evidence="8">
    <location>
        <begin position="1416"/>
        <end position="1431"/>
    </location>
</feature>
<feature type="compositionally biased region" description="Low complexity" evidence="8">
    <location>
        <begin position="1534"/>
        <end position="1543"/>
    </location>
</feature>
<dbReference type="InterPro" id="IPR000885">
    <property type="entry name" value="Fib_collagen_C"/>
</dbReference>
<feature type="compositionally biased region" description="Basic and acidic residues" evidence="8">
    <location>
        <begin position="371"/>
        <end position="388"/>
    </location>
</feature>
<feature type="region of interest" description="Disordered" evidence="8">
    <location>
        <begin position="953"/>
        <end position="1027"/>
    </location>
</feature>
<feature type="compositionally biased region" description="Basic residues" evidence="8">
    <location>
        <begin position="300"/>
        <end position="309"/>
    </location>
</feature>
<dbReference type="SUPFAM" id="SSF49899">
    <property type="entry name" value="Concanavalin A-like lectins/glucanases"/>
    <property type="match status" value="1"/>
</dbReference>
<feature type="compositionally biased region" description="Basic and acidic residues" evidence="8">
    <location>
        <begin position="312"/>
        <end position="341"/>
    </location>
</feature>